<feature type="compositionally biased region" description="Polar residues" evidence="1">
    <location>
        <begin position="215"/>
        <end position="226"/>
    </location>
</feature>
<feature type="region of interest" description="Disordered" evidence="1">
    <location>
        <begin position="130"/>
        <end position="149"/>
    </location>
</feature>
<dbReference type="InterPro" id="IPR031365">
    <property type="entry name" value="CMIP6"/>
</dbReference>
<feature type="region of interest" description="Disordered" evidence="1">
    <location>
        <begin position="96"/>
        <end position="119"/>
    </location>
</feature>
<evidence type="ECO:0000256" key="1">
    <source>
        <dbReference type="SAM" id="MobiDB-lite"/>
    </source>
</evidence>
<dbReference type="Proteomes" id="UP001230051">
    <property type="component" value="Unassembled WGS sequence"/>
</dbReference>
<feature type="region of interest" description="Disordered" evidence="1">
    <location>
        <begin position="310"/>
        <end position="332"/>
    </location>
</feature>
<dbReference type="PANTHER" id="PTHR35087:SF1">
    <property type="entry name" value="RIKEN CDNA 4930505A04 GENE"/>
    <property type="match status" value="1"/>
</dbReference>
<keyword evidence="3" id="KW-1185">Reference proteome</keyword>
<comment type="caution">
    <text evidence="2">The sequence shown here is derived from an EMBL/GenBank/DDBJ whole genome shotgun (WGS) entry which is preliminary data.</text>
</comment>
<organism evidence="2 3">
    <name type="scientific">Acipenser oxyrinchus oxyrinchus</name>
    <dbReference type="NCBI Taxonomy" id="40147"/>
    <lineage>
        <taxon>Eukaryota</taxon>
        <taxon>Metazoa</taxon>
        <taxon>Chordata</taxon>
        <taxon>Craniata</taxon>
        <taxon>Vertebrata</taxon>
        <taxon>Euteleostomi</taxon>
        <taxon>Actinopterygii</taxon>
        <taxon>Chondrostei</taxon>
        <taxon>Acipenseriformes</taxon>
        <taxon>Acipenseridae</taxon>
        <taxon>Acipenser</taxon>
    </lineage>
</organism>
<sequence>MILSVSLVDELIIVILYFFSSNTFRIFNEKLPESLGRERYNHNYVFRRNSSLLDHQSSPNIHNIPQPYYAKCITTNVRTFNDPIYYMETENQGNWRQSAPESKLQHPPPYSRDSTQRSDFTSLPQTHILNTRYGANPNKSPASGIVPTASPNATPKVLLEKMSFIHQYDSRKWENEPIRGRRHGAFVWTEIRPTSGLRPPSGADAFLSTERSRSLPAQRNGSTEKGSTGEGKMTSLEHVSQYPPQMLDFGTHLLKTDLKEAAKAYPKIPAQDQAKLGVPQAAGMDSVPAKGEGVHADPILTSLEQKCQGRSNSLHSNVSTPKLPSSTAICSPPSANAQVDTLVPTIDNNSRHQLTPVGRQLD</sequence>
<protein>
    <submittedName>
        <fullName evidence="2">Uncharacterized protein</fullName>
    </submittedName>
</protein>
<accession>A0AAD8G9Y9</accession>
<gene>
    <name evidence="2" type="ORF">AOXY_G7348</name>
</gene>
<name>A0AAD8G9Y9_ACIOX</name>
<proteinExistence type="predicted"/>
<dbReference type="Pfam" id="PF15667">
    <property type="entry name" value="CMIP6"/>
    <property type="match status" value="1"/>
</dbReference>
<dbReference type="PANTHER" id="PTHR35087">
    <property type="entry name" value="SIMILAR TO HYPOTHETICAL PROTEIN FLJ40298"/>
    <property type="match status" value="1"/>
</dbReference>
<evidence type="ECO:0000313" key="2">
    <source>
        <dbReference type="EMBL" id="KAK1170480.1"/>
    </source>
</evidence>
<dbReference type="EMBL" id="JAGXEW010000006">
    <property type="protein sequence ID" value="KAK1170480.1"/>
    <property type="molecule type" value="Genomic_DNA"/>
</dbReference>
<reference evidence="2" key="1">
    <citation type="submission" date="2022-02" db="EMBL/GenBank/DDBJ databases">
        <title>Atlantic sturgeon de novo genome assembly.</title>
        <authorList>
            <person name="Stock M."/>
            <person name="Klopp C."/>
            <person name="Guiguen Y."/>
            <person name="Cabau C."/>
            <person name="Parinello H."/>
            <person name="Santidrian Yebra-Pimentel E."/>
            <person name="Kuhl H."/>
            <person name="Dirks R.P."/>
            <person name="Guessner J."/>
            <person name="Wuertz S."/>
            <person name="Du K."/>
            <person name="Schartl M."/>
        </authorList>
    </citation>
    <scope>NUCLEOTIDE SEQUENCE</scope>
    <source>
        <strain evidence="2">STURGEONOMICS-FGT-2020</strain>
        <tissue evidence="2">Whole blood</tissue>
    </source>
</reference>
<feature type="region of interest" description="Disordered" evidence="1">
    <location>
        <begin position="193"/>
        <end position="233"/>
    </location>
</feature>
<evidence type="ECO:0000313" key="3">
    <source>
        <dbReference type="Proteomes" id="UP001230051"/>
    </source>
</evidence>
<dbReference type="AlphaFoldDB" id="A0AAD8G9Y9"/>